<dbReference type="Proteomes" id="UP000503096">
    <property type="component" value="Chromosome"/>
</dbReference>
<proteinExistence type="predicted"/>
<dbReference type="InParanoid" id="A0A6M4H9C9"/>
<organism evidence="2 3">
    <name type="scientific">Usitatibacter palustris</name>
    <dbReference type="NCBI Taxonomy" id="2732487"/>
    <lineage>
        <taxon>Bacteria</taxon>
        <taxon>Pseudomonadati</taxon>
        <taxon>Pseudomonadota</taxon>
        <taxon>Betaproteobacteria</taxon>
        <taxon>Nitrosomonadales</taxon>
        <taxon>Usitatibacteraceae</taxon>
        <taxon>Usitatibacter</taxon>
    </lineage>
</organism>
<protein>
    <submittedName>
        <fullName evidence="2">Uncharacterized protein</fullName>
    </submittedName>
</protein>
<keyword evidence="3" id="KW-1185">Reference proteome</keyword>
<gene>
    <name evidence="2" type="ORF">DSM104440_01809</name>
</gene>
<evidence type="ECO:0000256" key="1">
    <source>
        <dbReference type="SAM" id="Phobius"/>
    </source>
</evidence>
<name>A0A6M4H9C9_9PROT</name>
<reference evidence="2 3" key="1">
    <citation type="submission" date="2020-04" db="EMBL/GenBank/DDBJ databases">
        <title>Usitatibacter rugosus gen. nov., sp. nov. and Usitatibacter palustris sp. nov., novel members of Usitatibacteraceae fam. nov. within the order Nitrosomonadales isolated from soil.</title>
        <authorList>
            <person name="Huber K.J."/>
            <person name="Neumann-Schaal M."/>
            <person name="Geppert A."/>
            <person name="Luckner M."/>
            <person name="Wanner G."/>
            <person name="Overmann J."/>
        </authorList>
    </citation>
    <scope>NUCLEOTIDE SEQUENCE [LARGE SCALE GENOMIC DNA]</scope>
    <source>
        <strain evidence="2 3">Swamp67</strain>
    </source>
</reference>
<dbReference type="EMBL" id="CP053073">
    <property type="protein sequence ID" value="QJR14994.1"/>
    <property type="molecule type" value="Genomic_DNA"/>
</dbReference>
<sequence length="71" mass="7306">MGGLRIVAIVLIVAGALGLAYGSFSYTKETHTAKLGPLSVSVKEKETINIPQWAGLAAIAIGVVLLVTGKK</sequence>
<dbReference type="RefSeq" id="WP_171161884.1">
    <property type="nucleotide sequence ID" value="NZ_CP053073.1"/>
</dbReference>
<feature type="transmembrane region" description="Helical" evidence="1">
    <location>
        <begin position="50"/>
        <end position="68"/>
    </location>
</feature>
<dbReference type="KEGG" id="upl:DSM104440_01809"/>
<accession>A0A6M4H9C9</accession>
<evidence type="ECO:0000313" key="3">
    <source>
        <dbReference type="Proteomes" id="UP000503096"/>
    </source>
</evidence>
<evidence type="ECO:0000313" key="2">
    <source>
        <dbReference type="EMBL" id="QJR14994.1"/>
    </source>
</evidence>
<keyword evidence="1" id="KW-0472">Membrane</keyword>
<keyword evidence="1" id="KW-1133">Transmembrane helix</keyword>
<dbReference type="AlphaFoldDB" id="A0A6M4H9C9"/>
<keyword evidence="1" id="KW-0812">Transmembrane</keyword>